<evidence type="ECO:0000313" key="3">
    <source>
        <dbReference type="Proteomes" id="UP000242814"/>
    </source>
</evidence>
<comment type="caution">
    <text evidence="2">The sequence shown here is derived from an EMBL/GenBank/DDBJ whole genome shotgun (WGS) entry which is preliminary data.</text>
</comment>
<protein>
    <submittedName>
        <fullName evidence="2">Uncharacterized protein</fullName>
    </submittedName>
</protein>
<accession>A0A1D2JHA0</accession>
<dbReference type="EMBL" id="LZYO01000099">
    <property type="protein sequence ID" value="ODH34873.1"/>
    <property type="molecule type" value="Genomic_DNA"/>
</dbReference>
<evidence type="ECO:0000313" key="2">
    <source>
        <dbReference type="EMBL" id="ODH34873.1"/>
    </source>
</evidence>
<feature type="region of interest" description="Disordered" evidence="1">
    <location>
        <begin position="74"/>
        <end position="101"/>
    </location>
</feature>
<gene>
    <name evidence="2" type="ORF">ACO22_03030</name>
</gene>
<dbReference type="Proteomes" id="UP000242814">
    <property type="component" value="Unassembled WGS sequence"/>
</dbReference>
<evidence type="ECO:0000256" key="1">
    <source>
        <dbReference type="SAM" id="MobiDB-lite"/>
    </source>
</evidence>
<proteinExistence type="predicted"/>
<name>A0A1D2JHA0_PARBR</name>
<feature type="compositionally biased region" description="Basic residues" evidence="1">
    <location>
        <begin position="82"/>
        <end position="91"/>
    </location>
</feature>
<sequence length="149" mass="16555">MSRSSVLQNPHSPPYMTWRCVMDFAEVFLGAEFQNAKGRPKLCGYSSLSPHFLSGSINESHTLPGWIRCLSERKIPAPQRNEKKKGKLKAGRKPDGNQGNLGPLEIPVKMAILEVFTYAIDILRTLSTSTSQRAHPAWGVGKARAFTFL</sequence>
<organism evidence="2 3">
    <name type="scientific">Paracoccidioides brasiliensis</name>
    <dbReference type="NCBI Taxonomy" id="121759"/>
    <lineage>
        <taxon>Eukaryota</taxon>
        <taxon>Fungi</taxon>
        <taxon>Dikarya</taxon>
        <taxon>Ascomycota</taxon>
        <taxon>Pezizomycotina</taxon>
        <taxon>Eurotiomycetes</taxon>
        <taxon>Eurotiomycetidae</taxon>
        <taxon>Onygenales</taxon>
        <taxon>Ajellomycetaceae</taxon>
        <taxon>Paracoccidioides</taxon>
    </lineage>
</organism>
<reference evidence="2 3" key="1">
    <citation type="submission" date="2016-06" db="EMBL/GenBank/DDBJ databases">
        <authorList>
            <person name="Kjaerup R.B."/>
            <person name="Dalgaard T.S."/>
            <person name="Juul-Madsen H.R."/>
        </authorList>
    </citation>
    <scope>NUCLEOTIDE SEQUENCE [LARGE SCALE GENOMIC DNA]</scope>
    <source>
        <strain evidence="2 3">Pb300</strain>
    </source>
</reference>
<dbReference type="AlphaFoldDB" id="A0A1D2JHA0"/>